<evidence type="ECO:0000313" key="5">
    <source>
        <dbReference type="Proteomes" id="UP001219525"/>
    </source>
</evidence>
<feature type="chain" id="PRO_5042293613" description="DUF6535 domain-containing protein" evidence="2">
    <location>
        <begin position="17"/>
        <end position="787"/>
    </location>
</feature>
<evidence type="ECO:0000256" key="2">
    <source>
        <dbReference type="SAM" id="SignalP"/>
    </source>
</evidence>
<feature type="transmembrane region" description="Helical" evidence="1">
    <location>
        <begin position="76"/>
        <end position="95"/>
    </location>
</feature>
<reference evidence="4" key="1">
    <citation type="submission" date="2023-03" db="EMBL/GenBank/DDBJ databases">
        <title>Massive genome expansion in bonnet fungi (Mycena s.s.) driven by repeated elements and novel gene families across ecological guilds.</title>
        <authorList>
            <consortium name="Lawrence Berkeley National Laboratory"/>
            <person name="Harder C.B."/>
            <person name="Miyauchi S."/>
            <person name="Viragh M."/>
            <person name="Kuo A."/>
            <person name="Thoen E."/>
            <person name="Andreopoulos B."/>
            <person name="Lu D."/>
            <person name="Skrede I."/>
            <person name="Drula E."/>
            <person name="Henrissat B."/>
            <person name="Morin E."/>
            <person name="Kohler A."/>
            <person name="Barry K."/>
            <person name="LaButti K."/>
            <person name="Morin E."/>
            <person name="Salamov A."/>
            <person name="Lipzen A."/>
            <person name="Mereny Z."/>
            <person name="Hegedus B."/>
            <person name="Baldrian P."/>
            <person name="Stursova M."/>
            <person name="Weitz H."/>
            <person name="Taylor A."/>
            <person name="Grigoriev I.V."/>
            <person name="Nagy L.G."/>
            <person name="Martin F."/>
            <person name="Kauserud H."/>
        </authorList>
    </citation>
    <scope>NUCLEOTIDE SEQUENCE</scope>
    <source>
        <strain evidence="4">9144</strain>
    </source>
</reference>
<evidence type="ECO:0000313" key="4">
    <source>
        <dbReference type="EMBL" id="KAJ7207607.1"/>
    </source>
</evidence>
<keyword evidence="1" id="KW-1133">Transmembrane helix</keyword>
<feature type="signal peptide" evidence="2">
    <location>
        <begin position="1"/>
        <end position="16"/>
    </location>
</feature>
<comment type="caution">
    <text evidence="4">The sequence shown here is derived from an EMBL/GenBank/DDBJ whole genome shotgun (WGS) entry which is preliminary data.</text>
</comment>
<sequence length="787" mass="87850">MEGMLIFAGLFSASLTAFIVESYKTLVPDAGDSTVQLLTQISQQLAAAANGSAVTVPPMAPQTHFAPPATSLICNALWFISLGFSLTCALVATLLEQWARDFLHRADMRSSPVIRARIFSYLYYGLKRFNMHTVVDVIPLLLHASLCFFFAGLVAFLLPINIAIAGLAAAILAIVVGVYMLLTVLPMWHLDCPYRTPLSNACWRLSQYIAMLWRRQCTFPGGRRAKEVTAPGPTIVEAMAKQAMEVSLARSARDKRALVWTVKSLADDNELEHFVEAIPDVLWGPDHRRHAYVAHIQSLLHASDLRLLERIQGLLISCDSGLLSQDDKTRRATCFKALWAVSSLLSDPGSSINPRSVQSLYSWKTLMTPSSEHWVHHYSTSADALIRWSLFCRASHHLARCEASIKAGRSPNLEPVYSCLLDLGHSHKQEEGNLKRLQESVGDVAEFAQAAQDFRTAVSYSILVSYLEHSGMFLDSLPYRWRNTIAIMKPRAGFIGEFSLYQEQLEEALSRVVKIYMNNLSSTKNMGWIDEIVRQLCSLWRPSEAVCIPSAIIRYFRSQKDDAVLKALLRETGLKTYLWLSLPITLSHGASERHEIHTLAQHASLDEILQVIWRMASLAVYDGPSSASTFESVIQALSQAKSSITFSTTAMVKCNILHHLYQWTATEINELLPTETAFVASGSASEDSFFILRKRVPEARICGMRGLLNHSRGLLEALMQCDIFHVYAGVPENYERRPRHAWLENPLARGQIKITLSTFASGLPQGSVLTRVNTIIQGLDVLHEHDE</sequence>
<dbReference type="AlphaFoldDB" id="A0AAD6VAK8"/>
<keyword evidence="5" id="KW-1185">Reference proteome</keyword>
<keyword evidence="1" id="KW-0472">Membrane</keyword>
<dbReference type="Proteomes" id="UP001219525">
    <property type="component" value="Unassembled WGS sequence"/>
</dbReference>
<feature type="transmembrane region" description="Helical" evidence="1">
    <location>
        <begin position="137"/>
        <end position="158"/>
    </location>
</feature>
<keyword evidence="2" id="KW-0732">Signal</keyword>
<name>A0AAD6VAK8_9AGAR</name>
<accession>A0AAD6VAK8</accession>
<evidence type="ECO:0000259" key="3">
    <source>
        <dbReference type="Pfam" id="PF20153"/>
    </source>
</evidence>
<feature type="domain" description="DUF6535" evidence="3">
    <location>
        <begin position="1"/>
        <end position="158"/>
    </location>
</feature>
<dbReference type="PROSITE" id="PS50896">
    <property type="entry name" value="LISH"/>
    <property type="match status" value="1"/>
</dbReference>
<dbReference type="InterPro" id="IPR006594">
    <property type="entry name" value="LisH"/>
</dbReference>
<dbReference type="Pfam" id="PF20153">
    <property type="entry name" value="DUF6535"/>
    <property type="match status" value="1"/>
</dbReference>
<proteinExistence type="predicted"/>
<keyword evidence="1" id="KW-0812">Transmembrane</keyword>
<gene>
    <name evidence="4" type="ORF">GGX14DRAFT_455854</name>
</gene>
<protein>
    <recommendedName>
        <fullName evidence="3">DUF6535 domain-containing protein</fullName>
    </recommendedName>
</protein>
<organism evidence="4 5">
    <name type="scientific">Mycena pura</name>
    <dbReference type="NCBI Taxonomy" id="153505"/>
    <lineage>
        <taxon>Eukaryota</taxon>
        <taxon>Fungi</taxon>
        <taxon>Dikarya</taxon>
        <taxon>Basidiomycota</taxon>
        <taxon>Agaricomycotina</taxon>
        <taxon>Agaricomycetes</taxon>
        <taxon>Agaricomycetidae</taxon>
        <taxon>Agaricales</taxon>
        <taxon>Marasmiineae</taxon>
        <taxon>Mycenaceae</taxon>
        <taxon>Mycena</taxon>
    </lineage>
</organism>
<feature type="transmembrane region" description="Helical" evidence="1">
    <location>
        <begin position="164"/>
        <end position="185"/>
    </location>
</feature>
<evidence type="ECO:0000256" key="1">
    <source>
        <dbReference type="SAM" id="Phobius"/>
    </source>
</evidence>
<dbReference type="EMBL" id="JARJCW010000036">
    <property type="protein sequence ID" value="KAJ7207607.1"/>
    <property type="molecule type" value="Genomic_DNA"/>
</dbReference>
<dbReference type="InterPro" id="IPR045338">
    <property type="entry name" value="DUF6535"/>
</dbReference>